<sequence>MVRKGLCVALLVLVTLSGSAQKKEWFSNIKLSGYGMTQYQYTDQEGSKGNSFNLRLFRLSLDGRILNDFYWKAQAQFNGNTSTLGSSPRLVDLFVEWQKYDYFKVKLGQFKRPFTFENPIHPIDQGFMCVGQITSKLAGFSDRSGEQPSNGRDIGLQIQGDFLKNAAGRNLLHYQIGVFNGQGINTKDVDQRKDIIGGIWVIPVDGLRLGVFGWEGSVARKGNWTDDAGVTHTGKVRSLPKHRYAVSGEYKFNDWTLRSEYVHSTGYAFAKSITNTTAQDPNFTNCDVNTTLGNKADGFYGLVIAPVIQKKLHVKARYDLYRPSAEWDRARTQYEVGADYLFHKNFQINVEYARINDRALSKHNYNMIDVEVDFRF</sequence>
<protein>
    <submittedName>
        <fullName evidence="3">Phosphate-selective porin</fullName>
    </submittedName>
</protein>
<dbReference type="InterPro" id="IPR033900">
    <property type="entry name" value="Gram_neg_porin_domain"/>
</dbReference>
<evidence type="ECO:0000259" key="2">
    <source>
        <dbReference type="Pfam" id="PF13609"/>
    </source>
</evidence>
<feature type="domain" description="Porin" evidence="2">
    <location>
        <begin position="9"/>
        <end position="358"/>
    </location>
</feature>
<name>A0A3S5EPA5_9BACT</name>
<dbReference type="KEGG" id="poc:NCTC13071_01457"/>
<dbReference type="GO" id="GO:0015288">
    <property type="term" value="F:porin activity"/>
    <property type="evidence" value="ECO:0007669"/>
    <property type="project" value="InterPro"/>
</dbReference>
<dbReference type="Gene3D" id="2.40.160.10">
    <property type="entry name" value="Porin"/>
    <property type="match status" value="1"/>
</dbReference>
<dbReference type="GeneID" id="85012281"/>
<evidence type="ECO:0000313" key="4">
    <source>
        <dbReference type="Proteomes" id="UP000274578"/>
    </source>
</evidence>
<evidence type="ECO:0000256" key="1">
    <source>
        <dbReference type="SAM" id="SignalP"/>
    </source>
</evidence>
<feature type="signal peptide" evidence="1">
    <location>
        <begin position="1"/>
        <end position="22"/>
    </location>
</feature>
<keyword evidence="1" id="KW-0732">Signal</keyword>
<dbReference type="SUPFAM" id="SSF56935">
    <property type="entry name" value="Porins"/>
    <property type="match status" value="1"/>
</dbReference>
<gene>
    <name evidence="3" type="ORF">NCTC13071_01457</name>
</gene>
<proteinExistence type="predicted"/>
<reference evidence="3 4" key="1">
    <citation type="submission" date="2018-12" db="EMBL/GenBank/DDBJ databases">
        <authorList>
            <consortium name="Pathogen Informatics"/>
        </authorList>
    </citation>
    <scope>NUCLEOTIDE SEQUENCE [LARGE SCALE GENOMIC DNA]</scope>
    <source>
        <strain evidence="3 4">NCTC13071</strain>
    </source>
</reference>
<dbReference type="AlphaFoldDB" id="A0A3S5EPA5"/>
<dbReference type="GO" id="GO:0016020">
    <property type="term" value="C:membrane"/>
    <property type="evidence" value="ECO:0007669"/>
    <property type="project" value="InterPro"/>
</dbReference>
<accession>A0A3S5EPA5</accession>
<organism evidence="3 4">
    <name type="scientific">Segatella oris</name>
    <dbReference type="NCBI Taxonomy" id="28135"/>
    <lineage>
        <taxon>Bacteria</taxon>
        <taxon>Pseudomonadati</taxon>
        <taxon>Bacteroidota</taxon>
        <taxon>Bacteroidia</taxon>
        <taxon>Bacteroidales</taxon>
        <taxon>Prevotellaceae</taxon>
        <taxon>Segatella</taxon>
    </lineage>
</organism>
<feature type="chain" id="PRO_5018609177" evidence="1">
    <location>
        <begin position="23"/>
        <end position="376"/>
    </location>
</feature>
<dbReference type="Pfam" id="PF13609">
    <property type="entry name" value="Porin_4"/>
    <property type="match status" value="1"/>
</dbReference>
<dbReference type="InterPro" id="IPR023614">
    <property type="entry name" value="Porin_dom_sf"/>
</dbReference>
<evidence type="ECO:0000313" key="3">
    <source>
        <dbReference type="EMBL" id="VEH15454.1"/>
    </source>
</evidence>
<dbReference type="EMBL" id="LR134384">
    <property type="protein sequence ID" value="VEH15454.1"/>
    <property type="molecule type" value="Genomic_DNA"/>
</dbReference>
<dbReference type="Proteomes" id="UP000274578">
    <property type="component" value="Chromosome 1"/>
</dbReference>
<dbReference type="RefSeq" id="WP_018920124.1">
    <property type="nucleotide sequence ID" value="NZ_LR134384.1"/>
</dbReference>